<evidence type="ECO:0000256" key="1">
    <source>
        <dbReference type="ARBA" id="ARBA00004651"/>
    </source>
</evidence>
<evidence type="ECO:0000256" key="5">
    <source>
        <dbReference type="ARBA" id="ARBA00023136"/>
    </source>
</evidence>
<evidence type="ECO:0000256" key="4">
    <source>
        <dbReference type="ARBA" id="ARBA00022989"/>
    </source>
</evidence>
<keyword evidence="2" id="KW-1003">Cell membrane</keyword>
<reference evidence="7 8" key="1">
    <citation type="submission" date="2024-01" db="EMBL/GenBank/DDBJ databases">
        <title>Seven novel Bacillus-like species.</title>
        <authorList>
            <person name="Liu G."/>
        </authorList>
    </citation>
    <scope>NUCLEOTIDE SEQUENCE [LARGE SCALE GENOMIC DNA]</scope>
    <source>
        <strain evidence="7 8">FJAT-51639</strain>
    </source>
</reference>
<proteinExistence type="predicted"/>
<dbReference type="EMBL" id="JBAWSX010000003">
    <property type="protein sequence ID" value="MEI4801281.1"/>
    <property type="molecule type" value="Genomic_DNA"/>
</dbReference>
<feature type="transmembrane region" description="Helical" evidence="6">
    <location>
        <begin position="29"/>
        <end position="50"/>
    </location>
</feature>
<evidence type="ECO:0000256" key="6">
    <source>
        <dbReference type="SAM" id="Phobius"/>
    </source>
</evidence>
<comment type="caution">
    <text evidence="7">The sequence shown here is derived from an EMBL/GenBank/DDBJ whole genome shotgun (WGS) entry which is preliminary data.</text>
</comment>
<dbReference type="Pfam" id="PF03788">
    <property type="entry name" value="LrgA"/>
    <property type="match status" value="1"/>
</dbReference>
<keyword evidence="8" id="KW-1185">Reference proteome</keyword>
<dbReference type="Proteomes" id="UP001372526">
    <property type="component" value="Unassembled WGS sequence"/>
</dbReference>
<evidence type="ECO:0000256" key="2">
    <source>
        <dbReference type="ARBA" id="ARBA00022475"/>
    </source>
</evidence>
<gene>
    <name evidence="7" type="ORF">WAZ07_08055</name>
</gene>
<dbReference type="PANTHER" id="PTHR33931">
    <property type="entry name" value="HOLIN-LIKE PROTEIN CIDA-RELATED"/>
    <property type="match status" value="1"/>
</dbReference>
<feature type="transmembrane region" description="Helical" evidence="6">
    <location>
        <begin position="89"/>
        <end position="114"/>
    </location>
</feature>
<evidence type="ECO:0000256" key="3">
    <source>
        <dbReference type="ARBA" id="ARBA00022692"/>
    </source>
</evidence>
<protein>
    <submittedName>
        <fullName evidence="7">CidA/LrgA family holin-like protein</fullName>
    </submittedName>
</protein>
<name>A0ABU8FF06_9BACI</name>
<dbReference type="NCBIfam" id="NF002460">
    <property type="entry name" value="PRK01658.1"/>
    <property type="match status" value="1"/>
</dbReference>
<feature type="transmembrane region" description="Helical" evidence="6">
    <location>
        <begin position="7"/>
        <end position="23"/>
    </location>
</feature>
<dbReference type="PANTHER" id="PTHR33931:SF6">
    <property type="entry name" value="INTEGRAL MEMBRANE PROTEIN YXZK-RELATED"/>
    <property type="match status" value="1"/>
</dbReference>
<comment type="subcellular location">
    <subcellularLocation>
        <location evidence="1">Cell membrane</location>
        <topology evidence="1">Multi-pass membrane protein</topology>
    </subcellularLocation>
</comment>
<keyword evidence="3 6" id="KW-0812">Transmembrane</keyword>
<organism evidence="7 8">
    <name type="scientific">Bacillus bruguierae</name>
    <dbReference type="NCBI Taxonomy" id="3127667"/>
    <lineage>
        <taxon>Bacteria</taxon>
        <taxon>Bacillati</taxon>
        <taxon>Bacillota</taxon>
        <taxon>Bacilli</taxon>
        <taxon>Bacillales</taxon>
        <taxon>Bacillaceae</taxon>
        <taxon>Bacillus</taxon>
    </lineage>
</organism>
<dbReference type="InterPro" id="IPR005538">
    <property type="entry name" value="LrgA/CidA"/>
</dbReference>
<evidence type="ECO:0000313" key="7">
    <source>
        <dbReference type="EMBL" id="MEI4801281.1"/>
    </source>
</evidence>
<sequence>MKFTKIIIQVVALYIFYMIGAWIERALHLPVPGSLIGMFLLFILLGLKVLPVKWFDFGAETLVDLMPFLLIPSIIGLMNYGSFFVHKGISLLLTVVVSTFLIIVVAGHTGQYFANRKEKEIQ</sequence>
<keyword evidence="4 6" id="KW-1133">Transmembrane helix</keyword>
<feature type="transmembrane region" description="Helical" evidence="6">
    <location>
        <begin position="62"/>
        <end position="83"/>
    </location>
</feature>
<dbReference type="RefSeq" id="WP_336472015.1">
    <property type="nucleotide sequence ID" value="NZ_JBAWSX010000003.1"/>
</dbReference>
<evidence type="ECO:0000313" key="8">
    <source>
        <dbReference type="Proteomes" id="UP001372526"/>
    </source>
</evidence>
<accession>A0ABU8FF06</accession>
<keyword evidence="5 6" id="KW-0472">Membrane</keyword>